<proteinExistence type="predicted"/>
<sequence>MKKLLLILSLLAFTSCVAVGPRCTYTQEGTKVESWLWVFTDGKPVDVDKMNCN</sequence>
<reference evidence="1 2" key="1">
    <citation type="journal article" date="2019" name="Environ. Microbiol.">
        <title>Genomics insights into ecotype formation of ammonia-oxidizing archaea in the deep ocean.</title>
        <authorList>
            <person name="Wang Y."/>
            <person name="Huang J.M."/>
            <person name="Cui G.J."/>
            <person name="Nunoura T."/>
            <person name="Takaki Y."/>
            <person name="Li W.L."/>
            <person name="Li J."/>
            <person name="Gao Z.M."/>
            <person name="Takai K."/>
            <person name="Zhang A.Q."/>
            <person name="Stepanauskas R."/>
        </authorList>
    </citation>
    <scope>NUCLEOTIDE SEQUENCE [LARGE SCALE GENOMIC DNA]</scope>
    <source>
        <strain evidence="1 2">L15a</strain>
    </source>
</reference>
<dbReference type="Proteomes" id="UP000575480">
    <property type="component" value="Unassembled WGS sequence"/>
</dbReference>
<comment type="caution">
    <text evidence="1">The sequence shown here is derived from an EMBL/GenBank/DDBJ whole genome shotgun (WGS) entry which is preliminary data.</text>
</comment>
<dbReference type="AlphaFoldDB" id="A0A7K4MWP4"/>
<evidence type="ECO:0000313" key="2">
    <source>
        <dbReference type="Proteomes" id="UP000575480"/>
    </source>
</evidence>
<dbReference type="PROSITE" id="PS51257">
    <property type="entry name" value="PROKAR_LIPOPROTEIN"/>
    <property type="match status" value="1"/>
</dbReference>
<evidence type="ECO:0000313" key="1">
    <source>
        <dbReference type="EMBL" id="NWJ57942.1"/>
    </source>
</evidence>
<dbReference type="EMBL" id="JACATH010000028">
    <property type="protein sequence ID" value="NWJ57942.1"/>
    <property type="molecule type" value="Genomic_DNA"/>
</dbReference>
<gene>
    <name evidence="1" type="ORF">HX858_09400</name>
</gene>
<protein>
    <recommendedName>
        <fullName evidence="3">Lipoprotein</fullName>
    </recommendedName>
</protein>
<accession>A0A7K4MWP4</accession>
<organism evidence="1 2">
    <name type="scientific">Marine Group I thaumarchaeote</name>
    <dbReference type="NCBI Taxonomy" id="2511932"/>
    <lineage>
        <taxon>Archaea</taxon>
        <taxon>Nitrososphaerota</taxon>
        <taxon>Marine Group I</taxon>
    </lineage>
</organism>
<evidence type="ECO:0008006" key="3">
    <source>
        <dbReference type="Google" id="ProtNLM"/>
    </source>
</evidence>
<name>A0A7K4MWP4_9ARCH</name>